<protein>
    <submittedName>
        <fullName evidence="1">Uncharacterized protein</fullName>
    </submittedName>
</protein>
<proteinExistence type="predicted"/>
<name>A0A0E9VE89_ANGAN</name>
<reference evidence="1" key="2">
    <citation type="journal article" date="2015" name="Fish Shellfish Immunol.">
        <title>Early steps in the European eel (Anguilla anguilla)-Vibrio vulnificus interaction in the gills: Role of the RtxA13 toxin.</title>
        <authorList>
            <person name="Callol A."/>
            <person name="Pajuelo D."/>
            <person name="Ebbesson L."/>
            <person name="Teles M."/>
            <person name="MacKenzie S."/>
            <person name="Amaro C."/>
        </authorList>
    </citation>
    <scope>NUCLEOTIDE SEQUENCE</scope>
</reference>
<dbReference type="AlphaFoldDB" id="A0A0E9VE89"/>
<reference evidence="1" key="1">
    <citation type="submission" date="2014-11" db="EMBL/GenBank/DDBJ databases">
        <authorList>
            <person name="Amaro Gonzalez C."/>
        </authorList>
    </citation>
    <scope>NUCLEOTIDE SEQUENCE</scope>
</reference>
<dbReference type="EMBL" id="GBXM01032205">
    <property type="protein sequence ID" value="JAH76372.1"/>
    <property type="molecule type" value="Transcribed_RNA"/>
</dbReference>
<organism evidence="1">
    <name type="scientific">Anguilla anguilla</name>
    <name type="common">European freshwater eel</name>
    <name type="synonym">Muraena anguilla</name>
    <dbReference type="NCBI Taxonomy" id="7936"/>
    <lineage>
        <taxon>Eukaryota</taxon>
        <taxon>Metazoa</taxon>
        <taxon>Chordata</taxon>
        <taxon>Craniata</taxon>
        <taxon>Vertebrata</taxon>
        <taxon>Euteleostomi</taxon>
        <taxon>Actinopterygii</taxon>
        <taxon>Neopterygii</taxon>
        <taxon>Teleostei</taxon>
        <taxon>Anguilliformes</taxon>
        <taxon>Anguillidae</taxon>
        <taxon>Anguilla</taxon>
    </lineage>
</organism>
<evidence type="ECO:0000313" key="1">
    <source>
        <dbReference type="EMBL" id="JAH76372.1"/>
    </source>
</evidence>
<accession>A0A0E9VE89</accession>
<sequence>MLNNVSVCTQFNKIFYSSHQHSTTGSVLHFFTFQKISFTFYETYKTHTLQSTSQNHYPQKVIIIIHKS</sequence>